<proteinExistence type="inferred from homology"/>
<dbReference type="Pfam" id="PF09587">
    <property type="entry name" value="PGA_cap"/>
    <property type="match status" value="1"/>
</dbReference>
<accession>A0A0G0I3Z4</accession>
<dbReference type="PANTHER" id="PTHR33393">
    <property type="entry name" value="POLYGLUTAMINE SYNTHESIS ACCESSORY PROTEIN RV0574C-RELATED"/>
    <property type="match status" value="1"/>
</dbReference>
<dbReference type="CDD" id="cd07381">
    <property type="entry name" value="MPP_CapA"/>
    <property type="match status" value="1"/>
</dbReference>
<dbReference type="InterPro" id="IPR052169">
    <property type="entry name" value="CW_Biosynth-Accessory"/>
</dbReference>
<dbReference type="SMART" id="SM00854">
    <property type="entry name" value="PGA_cap"/>
    <property type="match status" value="1"/>
</dbReference>
<evidence type="ECO:0000313" key="3">
    <source>
        <dbReference type="EMBL" id="KKQ45640.1"/>
    </source>
</evidence>
<organism evidence="3 4">
    <name type="scientific">Candidatus Woesebacteria bacterium GW2011_GWA1_37_8</name>
    <dbReference type="NCBI Taxonomy" id="1618546"/>
    <lineage>
        <taxon>Bacteria</taxon>
        <taxon>Candidatus Woeseibacteriota</taxon>
    </lineage>
</organism>
<evidence type="ECO:0000313" key="4">
    <source>
        <dbReference type="Proteomes" id="UP000034603"/>
    </source>
</evidence>
<evidence type="ECO:0000259" key="2">
    <source>
        <dbReference type="SMART" id="SM00854"/>
    </source>
</evidence>
<dbReference type="EMBL" id="LBTR01000011">
    <property type="protein sequence ID" value="KKQ45640.1"/>
    <property type="molecule type" value="Genomic_DNA"/>
</dbReference>
<name>A0A0G0I3Z4_9BACT</name>
<reference evidence="3 4" key="1">
    <citation type="journal article" date="2015" name="Nature">
        <title>rRNA introns, odd ribosomes, and small enigmatic genomes across a large radiation of phyla.</title>
        <authorList>
            <person name="Brown C.T."/>
            <person name="Hug L.A."/>
            <person name="Thomas B.C."/>
            <person name="Sharon I."/>
            <person name="Castelle C.J."/>
            <person name="Singh A."/>
            <person name="Wilkins M.J."/>
            <person name="Williams K.H."/>
            <person name="Banfield J.F."/>
        </authorList>
    </citation>
    <scope>NUCLEOTIDE SEQUENCE [LARGE SCALE GENOMIC DNA]</scope>
</reference>
<feature type="domain" description="Capsule synthesis protein CapA" evidence="2">
    <location>
        <begin position="20"/>
        <end position="258"/>
    </location>
</feature>
<comment type="caution">
    <text evidence="3">The sequence shown here is derived from an EMBL/GenBank/DDBJ whole genome shotgun (WGS) entry which is preliminary data.</text>
</comment>
<protein>
    <submittedName>
        <fullName evidence="3">SH3 type 3 domain protein</fullName>
    </submittedName>
</protein>
<dbReference type="PANTHER" id="PTHR33393:SF11">
    <property type="entry name" value="POLYGLUTAMINE SYNTHESIS ACCESSORY PROTEIN RV0574C-RELATED"/>
    <property type="match status" value="1"/>
</dbReference>
<dbReference type="InterPro" id="IPR029052">
    <property type="entry name" value="Metallo-depent_PP-like"/>
</dbReference>
<dbReference type="InterPro" id="IPR019079">
    <property type="entry name" value="Capsule_synth_CapA"/>
</dbReference>
<gene>
    <name evidence="3" type="ORF">US62_C0011G0004</name>
</gene>
<evidence type="ECO:0000256" key="1">
    <source>
        <dbReference type="ARBA" id="ARBA00005662"/>
    </source>
</evidence>
<dbReference type="AlphaFoldDB" id="A0A0G0I3Z4"/>
<dbReference type="SUPFAM" id="SSF56300">
    <property type="entry name" value="Metallo-dependent phosphatases"/>
    <property type="match status" value="1"/>
</dbReference>
<sequence length="299" mass="33548">MFKKGGLLKFNTNSETGKVKLLLGGDVMLGRTVQNVIKTGNDNTYPFFQIADFLKSYDLVFVNLENPIVKNCPSTSSGFKFCSNPESLESLKYGGIDIVNIANNHTGNYGKTGFVDTKNYLSDGGISYVGDGNLVIKQLNDEKLGFLGFDFTVNKPSPADYELVKKSDSEVDFLVVAIHWGSEYKKDPNEYQRQWAKEFIENGADIIAGSHPHWVQGVDCVNKDKWEYFDRELMDAKLASNPCEKIVFYSLGNLVFDQMWSEETKKGLLVELSLGEDGMSEIKTHKIYIEKIGQPIIVE</sequence>
<dbReference type="Proteomes" id="UP000034603">
    <property type="component" value="Unassembled WGS sequence"/>
</dbReference>
<comment type="similarity">
    <text evidence="1">Belongs to the CapA family.</text>
</comment>
<dbReference type="Gene3D" id="3.60.21.10">
    <property type="match status" value="1"/>
</dbReference>